<dbReference type="EMBL" id="CAJOBH010227112">
    <property type="protein sequence ID" value="CAF5055618.1"/>
    <property type="molecule type" value="Genomic_DNA"/>
</dbReference>
<feature type="non-terminal residue" evidence="1">
    <location>
        <position position="1"/>
    </location>
</feature>
<evidence type="ECO:0000313" key="1">
    <source>
        <dbReference type="EMBL" id="CAF5055618.1"/>
    </source>
</evidence>
<comment type="caution">
    <text evidence="1">The sequence shown here is derived from an EMBL/GenBank/DDBJ whole genome shotgun (WGS) entry which is preliminary data.</text>
</comment>
<accession>A0A8S3E2C3</accession>
<sequence>MLEGDLIKPRSLSFVSENVDRALLTYLPANPLPERIELNKNIPVKYDGTITFSDNKSNRAQFICIPPDASVTHVKKLMLRHWCQHV</sequence>
<reference evidence="1" key="1">
    <citation type="submission" date="2021-02" db="EMBL/GenBank/DDBJ databases">
        <authorList>
            <person name="Nowell W R."/>
        </authorList>
    </citation>
    <scope>NUCLEOTIDE SEQUENCE</scope>
</reference>
<proteinExistence type="predicted"/>
<name>A0A8S3E2C3_9BILA</name>
<organism evidence="1 2">
    <name type="scientific">Rotaria magnacalcarata</name>
    <dbReference type="NCBI Taxonomy" id="392030"/>
    <lineage>
        <taxon>Eukaryota</taxon>
        <taxon>Metazoa</taxon>
        <taxon>Spiralia</taxon>
        <taxon>Gnathifera</taxon>
        <taxon>Rotifera</taxon>
        <taxon>Eurotatoria</taxon>
        <taxon>Bdelloidea</taxon>
        <taxon>Philodinida</taxon>
        <taxon>Philodinidae</taxon>
        <taxon>Rotaria</taxon>
    </lineage>
</organism>
<gene>
    <name evidence="1" type="ORF">BYL167_LOCUS58634</name>
</gene>
<protein>
    <submittedName>
        <fullName evidence="1">Uncharacterized protein</fullName>
    </submittedName>
</protein>
<dbReference type="Proteomes" id="UP000681967">
    <property type="component" value="Unassembled WGS sequence"/>
</dbReference>
<evidence type="ECO:0000313" key="2">
    <source>
        <dbReference type="Proteomes" id="UP000681967"/>
    </source>
</evidence>
<dbReference type="AlphaFoldDB" id="A0A8S3E2C3"/>